<evidence type="ECO:0000259" key="2">
    <source>
        <dbReference type="Pfam" id="PF08327"/>
    </source>
</evidence>
<dbReference type="InterPro" id="IPR023393">
    <property type="entry name" value="START-like_dom_sf"/>
</dbReference>
<dbReference type="Proteomes" id="UP000251241">
    <property type="component" value="Unassembled WGS sequence"/>
</dbReference>
<dbReference type="Gene3D" id="3.30.530.20">
    <property type="match status" value="1"/>
</dbReference>
<accession>A0A2X2JDH5</accession>
<protein>
    <submittedName>
        <fullName evidence="3">Activator of Hsp90 ATPase homolog 1-like protein</fullName>
    </submittedName>
</protein>
<dbReference type="CDD" id="cd07814">
    <property type="entry name" value="SRPBCC_CalC_Aha1-like"/>
    <property type="match status" value="1"/>
</dbReference>
<dbReference type="InterPro" id="IPR013538">
    <property type="entry name" value="ASHA1/2-like_C"/>
</dbReference>
<name>A0A2X2JDH5_SPHMU</name>
<dbReference type="AlphaFoldDB" id="A0A2X2JDH5"/>
<comment type="similarity">
    <text evidence="1">Belongs to the AHA1 family.</text>
</comment>
<sequence>MKKLTYQIKIHAPVPRVFKTMLDKETYKQWTSAFNPSSDFEGIWDKGQKIHFTGVDENGEKGGMVAEIAEYIPNSYVSIRHLGILDNGQEILSGPAVEDWAGALENYSFSDIEGQTLLKVDVDTNDEYIDYFNEAWPNALQRLKDISEKE</sequence>
<reference evidence="3 4" key="1">
    <citation type="submission" date="2018-06" db="EMBL/GenBank/DDBJ databases">
        <authorList>
            <consortium name="Pathogen Informatics"/>
            <person name="Doyle S."/>
        </authorList>
    </citation>
    <scope>NUCLEOTIDE SEQUENCE [LARGE SCALE GENOMIC DNA]</scope>
    <source>
        <strain evidence="3 4">NCTC11343</strain>
    </source>
</reference>
<evidence type="ECO:0000313" key="4">
    <source>
        <dbReference type="Proteomes" id="UP000251241"/>
    </source>
</evidence>
<dbReference type="GeneID" id="97181557"/>
<dbReference type="SUPFAM" id="SSF55961">
    <property type="entry name" value="Bet v1-like"/>
    <property type="match status" value="1"/>
</dbReference>
<proteinExistence type="inferred from homology"/>
<evidence type="ECO:0000256" key="1">
    <source>
        <dbReference type="ARBA" id="ARBA00006817"/>
    </source>
</evidence>
<evidence type="ECO:0000313" key="3">
    <source>
        <dbReference type="EMBL" id="SPZ85225.1"/>
    </source>
</evidence>
<feature type="domain" description="Activator of Hsp90 ATPase homologue 1/2-like C-terminal" evidence="2">
    <location>
        <begin position="12"/>
        <end position="146"/>
    </location>
</feature>
<organism evidence="3 4">
    <name type="scientific">Sphingobacterium multivorum</name>
    <dbReference type="NCBI Taxonomy" id="28454"/>
    <lineage>
        <taxon>Bacteria</taxon>
        <taxon>Pseudomonadati</taxon>
        <taxon>Bacteroidota</taxon>
        <taxon>Sphingobacteriia</taxon>
        <taxon>Sphingobacteriales</taxon>
        <taxon>Sphingobacteriaceae</taxon>
        <taxon>Sphingobacterium</taxon>
    </lineage>
</organism>
<dbReference type="EMBL" id="UAUU01000006">
    <property type="protein sequence ID" value="SPZ85225.1"/>
    <property type="molecule type" value="Genomic_DNA"/>
</dbReference>
<dbReference type="RefSeq" id="WP_070570483.1">
    <property type="nucleotide sequence ID" value="NZ_CP069793.1"/>
</dbReference>
<gene>
    <name evidence="3" type="ORF">NCTC11343_01785</name>
</gene>
<dbReference type="Pfam" id="PF08327">
    <property type="entry name" value="AHSA1"/>
    <property type="match status" value="1"/>
</dbReference>